<feature type="binding site" evidence="12">
    <location>
        <begin position="264"/>
        <end position="266"/>
    </location>
    <ligand>
        <name>dihydroxyacetone phosphate</name>
        <dbReference type="ChEBI" id="CHEBI:57642"/>
    </ligand>
</feature>
<keyword evidence="7 13" id="KW-0479">Metal-binding</keyword>
<evidence type="ECO:0000256" key="12">
    <source>
        <dbReference type="PIRSR" id="PIRSR001359-2"/>
    </source>
</evidence>
<feature type="binding site" evidence="13">
    <location>
        <position position="213"/>
    </location>
    <ligand>
        <name>Zn(2+)</name>
        <dbReference type="ChEBI" id="CHEBI:29105"/>
        <label>1</label>
        <note>catalytic</note>
    </ligand>
</feature>
<comment type="function">
    <text evidence="2 14">Catalyzes the aldol condensation of dihydroxyacetone phosphate (DHAP or glycerone-phosphate) with glyceraldehyde 3-phosphate (G3P) to form fructose 1,6-bisphosphate (FBP) in gluconeogenesis and the reverse reaction in glycolysis.</text>
</comment>
<dbReference type="EMBL" id="JWME01000014">
    <property type="protein sequence ID" value="KJY49037.1"/>
    <property type="molecule type" value="Genomic_DNA"/>
</dbReference>
<comment type="caution">
    <text evidence="15">The sequence shown here is derived from an EMBL/GenBank/DDBJ whole genome shotgun (WGS) entry which is preliminary data.</text>
</comment>
<dbReference type="Proteomes" id="UP000033648">
    <property type="component" value="Unassembled WGS sequence"/>
</dbReference>
<dbReference type="Pfam" id="PF01116">
    <property type="entry name" value="F_bP_aldolase"/>
    <property type="match status" value="1"/>
</dbReference>
<dbReference type="InterPro" id="IPR000771">
    <property type="entry name" value="FBA_II"/>
</dbReference>
<dbReference type="PATRIC" id="fig|1684.4.peg.1705"/>
<feature type="binding site" evidence="12">
    <location>
        <begin position="285"/>
        <end position="288"/>
    </location>
    <ligand>
        <name>dihydroxyacetone phosphate</name>
        <dbReference type="ChEBI" id="CHEBI:57642"/>
    </ligand>
</feature>
<dbReference type="AlphaFoldDB" id="A0A0F4KQV2"/>
<evidence type="ECO:0000256" key="9">
    <source>
        <dbReference type="ARBA" id="ARBA00023152"/>
    </source>
</evidence>
<dbReference type="GO" id="GO:0004332">
    <property type="term" value="F:fructose-bisphosphate aldolase activity"/>
    <property type="evidence" value="ECO:0007669"/>
    <property type="project" value="UniProtKB-EC"/>
</dbReference>
<feature type="binding site" evidence="13">
    <location>
        <position position="162"/>
    </location>
    <ligand>
        <name>Zn(2+)</name>
        <dbReference type="ChEBI" id="CHEBI:29105"/>
        <label>2</label>
    </ligand>
</feature>
<dbReference type="InterPro" id="IPR013785">
    <property type="entry name" value="Aldolase_TIM"/>
</dbReference>
<keyword evidence="10 14" id="KW-0456">Lyase</keyword>
<feature type="binding site" evidence="12">
    <location>
        <position position="214"/>
    </location>
    <ligand>
        <name>dihydroxyacetone phosphate</name>
        <dbReference type="ChEBI" id="CHEBI:57642"/>
    </ligand>
</feature>
<dbReference type="PIRSF" id="PIRSF001359">
    <property type="entry name" value="F_bP_aldolase_II"/>
    <property type="match status" value="1"/>
</dbReference>
<proteinExistence type="inferred from homology"/>
<evidence type="ECO:0000256" key="10">
    <source>
        <dbReference type="ARBA" id="ARBA00023239"/>
    </source>
</evidence>
<feature type="binding site" evidence="13">
    <location>
        <position position="97"/>
    </location>
    <ligand>
        <name>Zn(2+)</name>
        <dbReference type="ChEBI" id="CHEBI:29105"/>
        <label>1</label>
        <note>catalytic</note>
    </ligand>
</feature>
<dbReference type="InterPro" id="IPR006411">
    <property type="entry name" value="Fruct_bisP_bact"/>
</dbReference>
<dbReference type="PROSITE" id="PS00602">
    <property type="entry name" value="ALDOLASE_CLASS_II_1"/>
    <property type="match status" value="1"/>
</dbReference>
<name>A0A0F4KQV2_9BIFI</name>
<gene>
    <name evidence="15" type="ORF">JF69_15840</name>
</gene>
<dbReference type="OrthoDB" id="9803995at2"/>
<sequence length="354" mass="37844">MTLATPERYAAMLDAARRGSYAYPAINVTSTQTLNAALQGLDEAQSDGIIQVSVGGAAYLSGQRLADRVAGSIAFARFAHEVVARYPSITVALHTDHCAPQYLDEWVRPLLAYEKDQVAHGQDPLFQSHMWDGSGLPLRENLATAAELLELSRAAHTVLEIEVGTVGGEEDGHSAAIDQRLYSSPEDGPRVVDALGLGERGRYMVAFTFGNVHGSYKPGVVKLRPDLLGQIQARTARAISDGQVGGIPAPDAPADKPFLLVFHGGSGSQPEEIASAVAHGVVKMNVDTDTQYAFTRAVAGHMFANYDKVLKVDGEVGDKSEYDPRSWGRQAEDGMAARVVEACQQLGSAGRAMR</sequence>
<feature type="binding site" evidence="13">
    <location>
        <position position="263"/>
    </location>
    <ligand>
        <name>Zn(2+)</name>
        <dbReference type="ChEBI" id="CHEBI:29105"/>
        <label>1</label>
        <note>catalytic</note>
    </ligand>
</feature>
<dbReference type="SUPFAM" id="SSF51569">
    <property type="entry name" value="Aldolase"/>
    <property type="match status" value="1"/>
</dbReference>
<evidence type="ECO:0000256" key="2">
    <source>
        <dbReference type="ARBA" id="ARBA00002181"/>
    </source>
</evidence>
<dbReference type="GO" id="GO:0006096">
    <property type="term" value="P:glycolytic process"/>
    <property type="evidence" value="ECO:0007669"/>
    <property type="project" value="UniProtKB-UniPathway"/>
</dbReference>
<evidence type="ECO:0000256" key="5">
    <source>
        <dbReference type="ARBA" id="ARBA00013068"/>
    </source>
</evidence>
<evidence type="ECO:0000256" key="3">
    <source>
        <dbReference type="ARBA" id="ARBA00004714"/>
    </source>
</evidence>
<feature type="active site" description="Proton donor" evidence="11">
    <location>
        <position position="96"/>
    </location>
</feature>
<organism evidence="15 16">
    <name type="scientific">Bifidobacterium asteroides</name>
    <dbReference type="NCBI Taxonomy" id="1684"/>
    <lineage>
        <taxon>Bacteria</taxon>
        <taxon>Bacillati</taxon>
        <taxon>Actinomycetota</taxon>
        <taxon>Actinomycetes</taxon>
        <taxon>Bifidobacteriales</taxon>
        <taxon>Bifidobacteriaceae</taxon>
        <taxon>Bifidobacterium</taxon>
    </lineage>
</organism>
<dbReference type="EC" id="4.1.2.13" evidence="5 14"/>
<keyword evidence="8 13" id="KW-0862">Zinc</keyword>
<evidence type="ECO:0000256" key="8">
    <source>
        <dbReference type="ARBA" id="ARBA00022833"/>
    </source>
</evidence>
<evidence type="ECO:0000313" key="15">
    <source>
        <dbReference type="EMBL" id="KJY49037.1"/>
    </source>
</evidence>
<dbReference type="GO" id="GO:0005829">
    <property type="term" value="C:cytosol"/>
    <property type="evidence" value="ECO:0007669"/>
    <property type="project" value="TreeGrafter"/>
</dbReference>
<dbReference type="Gene3D" id="3.20.20.70">
    <property type="entry name" value="Aldolase class I"/>
    <property type="match status" value="1"/>
</dbReference>
<evidence type="ECO:0000256" key="4">
    <source>
        <dbReference type="ARBA" id="ARBA00005812"/>
    </source>
</evidence>
<evidence type="ECO:0000256" key="6">
    <source>
        <dbReference type="ARBA" id="ARBA00013779"/>
    </source>
</evidence>
<keyword evidence="9 14" id="KW-0324">Glycolysis</keyword>
<evidence type="ECO:0000256" key="13">
    <source>
        <dbReference type="PIRSR" id="PIRSR001359-3"/>
    </source>
</evidence>
<evidence type="ECO:0000313" key="16">
    <source>
        <dbReference type="Proteomes" id="UP000033648"/>
    </source>
</evidence>
<dbReference type="UniPathway" id="UPA00109">
    <property type="reaction ID" value="UER00183"/>
</dbReference>
<reference evidence="15 16" key="1">
    <citation type="submission" date="2014-12" db="EMBL/GenBank/DDBJ databases">
        <title>Comparative genomics of the lactic acid bacteria isolated from the honey bee gut.</title>
        <authorList>
            <person name="Ellegaard K.M."/>
            <person name="Tamarit D."/>
            <person name="Javelind E."/>
            <person name="Olofsson T."/>
            <person name="Andersson S.G."/>
            <person name="Vasquez A."/>
        </authorList>
    </citation>
    <scope>NUCLEOTIDE SEQUENCE [LARGE SCALE GENOMIC DNA]</scope>
    <source>
        <strain evidence="15 16">Bin2</strain>
    </source>
</reference>
<protein>
    <recommendedName>
        <fullName evidence="6 14">Fructose-bisphosphate aldolase</fullName>
        <shortName evidence="14">FBP aldolase</shortName>
        <ecNumber evidence="5 14">4.1.2.13</ecNumber>
    </recommendedName>
</protein>
<dbReference type="GO" id="GO:0008270">
    <property type="term" value="F:zinc ion binding"/>
    <property type="evidence" value="ECO:0007669"/>
    <property type="project" value="UniProtKB-UniRule"/>
</dbReference>
<feature type="binding site" evidence="13">
    <location>
        <position position="132"/>
    </location>
    <ligand>
        <name>Zn(2+)</name>
        <dbReference type="ChEBI" id="CHEBI:29105"/>
        <label>2</label>
    </ligand>
</feature>
<comment type="pathway">
    <text evidence="3 14">Carbohydrate degradation; glycolysis; D-glyceraldehyde 3-phosphate and glycerone phosphate from D-glucose: step 4/4.</text>
</comment>
<comment type="cofactor">
    <cofactor evidence="13 14">
        <name>Zn(2+)</name>
        <dbReference type="ChEBI" id="CHEBI:29105"/>
    </cofactor>
    <text evidence="13 14">Binds 2 Zn(2+) ions per subunit. One is catalytic and the other provides a structural contribution.</text>
</comment>
<comment type="similarity">
    <text evidence="4 14">Belongs to the class II fructose-bisphosphate aldolase family.</text>
</comment>
<accession>A0A0F4KQV2</accession>
<dbReference type="PROSITE" id="PS00806">
    <property type="entry name" value="ALDOLASE_CLASS_II_2"/>
    <property type="match status" value="1"/>
</dbReference>
<evidence type="ECO:0000256" key="1">
    <source>
        <dbReference type="ARBA" id="ARBA00000441"/>
    </source>
</evidence>
<dbReference type="PANTHER" id="PTHR30559:SF0">
    <property type="entry name" value="FRUCTOSE-BISPHOSPHATE ALDOLASE"/>
    <property type="match status" value="1"/>
</dbReference>
<dbReference type="NCBIfam" id="TIGR01520">
    <property type="entry name" value="FruBisAldo_II_A"/>
    <property type="match status" value="1"/>
</dbReference>
<evidence type="ECO:0000256" key="14">
    <source>
        <dbReference type="RuleBase" id="RU366023"/>
    </source>
</evidence>
<evidence type="ECO:0000256" key="7">
    <source>
        <dbReference type="ARBA" id="ARBA00022723"/>
    </source>
</evidence>
<dbReference type="NCBIfam" id="TIGR00167">
    <property type="entry name" value="cbbA"/>
    <property type="match status" value="1"/>
</dbReference>
<comment type="catalytic activity">
    <reaction evidence="1 14">
        <text>beta-D-fructose 1,6-bisphosphate = D-glyceraldehyde 3-phosphate + dihydroxyacetone phosphate</text>
        <dbReference type="Rhea" id="RHEA:14729"/>
        <dbReference type="ChEBI" id="CHEBI:32966"/>
        <dbReference type="ChEBI" id="CHEBI:57642"/>
        <dbReference type="ChEBI" id="CHEBI:59776"/>
        <dbReference type="EC" id="4.1.2.13"/>
    </reaction>
</comment>
<dbReference type="PANTHER" id="PTHR30559">
    <property type="entry name" value="FRUCTOSE-BISPHOSPHATE ALDOLASE CLASS 2"/>
    <property type="match status" value="1"/>
</dbReference>
<evidence type="ECO:0000256" key="11">
    <source>
        <dbReference type="PIRSR" id="PIRSR001359-1"/>
    </source>
</evidence>
<dbReference type="NCBIfam" id="NF006628">
    <property type="entry name" value="PRK09197.1"/>
    <property type="match status" value="1"/>
</dbReference>